<reference evidence="1" key="1">
    <citation type="submission" date="2021-04" db="EMBL/GenBank/DDBJ databases">
        <title>Genome seq and assembly of Bacillus sp.</title>
        <authorList>
            <person name="Chhetri G."/>
        </authorList>
    </citation>
    <scope>NUCLEOTIDE SEQUENCE</scope>
    <source>
        <strain evidence="1">RG28</strain>
    </source>
</reference>
<dbReference type="GO" id="GO:0005975">
    <property type="term" value="P:carbohydrate metabolic process"/>
    <property type="evidence" value="ECO:0007669"/>
    <property type="project" value="InterPro"/>
</dbReference>
<dbReference type="EMBL" id="JAGIYQ010000001">
    <property type="protein sequence ID" value="MBP0723600.1"/>
    <property type="molecule type" value="Genomic_DNA"/>
</dbReference>
<organism evidence="1 2">
    <name type="scientific">Gottfriedia endophytica</name>
    <dbReference type="NCBI Taxonomy" id="2820819"/>
    <lineage>
        <taxon>Bacteria</taxon>
        <taxon>Bacillati</taxon>
        <taxon>Bacillota</taxon>
        <taxon>Bacilli</taxon>
        <taxon>Bacillales</taxon>
        <taxon>Bacillaceae</taxon>
        <taxon>Gottfriedia</taxon>
    </lineage>
</organism>
<evidence type="ECO:0000313" key="2">
    <source>
        <dbReference type="Proteomes" id="UP000682134"/>
    </source>
</evidence>
<gene>
    <name evidence="1" type="ORF">J5Y03_00190</name>
</gene>
<protein>
    <submittedName>
        <fullName evidence="1">Aldose 1-epimerase family protein</fullName>
    </submittedName>
</protein>
<comment type="caution">
    <text evidence="1">The sequence shown here is derived from an EMBL/GenBank/DDBJ whole genome shotgun (WGS) entry which is preliminary data.</text>
</comment>
<dbReference type="InterPro" id="IPR008183">
    <property type="entry name" value="Aldose_1/G6P_1-epimerase"/>
</dbReference>
<keyword evidence="2" id="KW-1185">Reference proteome</keyword>
<dbReference type="GO" id="GO:0016853">
    <property type="term" value="F:isomerase activity"/>
    <property type="evidence" value="ECO:0007669"/>
    <property type="project" value="InterPro"/>
</dbReference>
<dbReference type="CDD" id="cd09024">
    <property type="entry name" value="Aldose_epim_lacX"/>
    <property type="match status" value="1"/>
</dbReference>
<dbReference type="PANTHER" id="PTHR11122">
    <property type="entry name" value="APOSPORY-ASSOCIATED PROTEIN C-RELATED"/>
    <property type="match status" value="1"/>
</dbReference>
<name>A0A940NLC2_9BACI</name>
<accession>A0A940NLC2</accession>
<dbReference type="InterPro" id="IPR011013">
    <property type="entry name" value="Gal_mutarotase_sf_dom"/>
</dbReference>
<dbReference type="Proteomes" id="UP000682134">
    <property type="component" value="Unassembled WGS sequence"/>
</dbReference>
<dbReference type="InterPro" id="IPR014718">
    <property type="entry name" value="GH-type_carb-bd"/>
</dbReference>
<dbReference type="AlphaFoldDB" id="A0A940NLC2"/>
<dbReference type="RefSeq" id="WP_209401116.1">
    <property type="nucleotide sequence ID" value="NZ_JAGIYQ010000001.1"/>
</dbReference>
<dbReference type="PANTHER" id="PTHR11122:SF13">
    <property type="entry name" value="GLUCOSE-6-PHOSPHATE 1-EPIMERASE"/>
    <property type="match status" value="1"/>
</dbReference>
<sequence>MTHQLENQTLRIKMKEDGAELTSITLKSDNTEYLWQGDPTFWGRHAPVLFPIVGRLVEDTYYVDSNEFHLTQHGFARDLPFTVSHKSDDQISFELHSTRETLKKYPFPFKLTITYEISDQTIQVRYTVQNTGNKKIHFSIGAHPAFNCPFNNEETLEDYYLEFGTEEQMEIYVLENGCRQQGKRTISDPSKTLSLTNELFKDDALIFENLKENQITLRSKKNSKFIKMEFPNFPFVGIWKPYNEAPFVCIEPWQGVADEVGSPIKLKDKKGIITLEEGEHFTCEYKIIIG</sequence>
<proteinExistence type="predicted"/>
<evidence type="ECO:0000313" key="1">
    <source>
        <dbReference type="EMBL" id="MBP0723600.1"/>
    </source>
</evidence>
<dbReference type="SUPFAM" id="SSF74650">
    <property type="entry name" value="Galactose mutarotase-like"/>
    <property type="match status" value="1"/>
</dbReference>
<dbReference type="Gene3D" id="2.70.98.10">
    <property type="match status" value="1"/>
</dbReference>
<dbReference type="GO" id="GO:0030246">
    <property type="term" value="F:carbohydrate binding"/>
    <property type="evidence" value="ECO:0007669"/>
    <property type="project" value="InterPro"/>
</dbReference>
<dbReference type="InterPro" id="IPR037481">
    <property type="entry name" value="LacX"/>
</dbReference>
<dbReference type="Pfam" id="PF01263">
    <property type="entry name" value="Aldose_epim"/>
    <property type="match status" value="1"/>
</dbReference>